<proteinExistence type="predicted"/>
<name>A0ACC2QSP1_9NEOP</name>
<evidence type="ECO:0000313" key="2">
    <source>
        <dbReference type="Proteomes" id="UP001231649"/>
    </source>
</evidence>
<comment type="caution">
    <text evidence="1">The sequence shown here is derived from an EMBL/GenBank/DDBJ whole genome shotgun (WGS) entry which is preliminary data.</text>
</comment>
<dbReference type="Proteomes" id="UP001231649">
    <property type="component" value="Chromosome 19"/>
</dbReference>
<sequence>MKTKMAAIPEDAKCIVETKDGPVCGYSEKTDEGICYKFKSIPYAKPPIGNLRFLPPSPIQPWTEVIDCTQDAPLPIYRSVLNEISGSEDCLYIELSTPNIKPVKPIPVMFWIGGYGYTSVLDPLFDPTLINDQNIVFVRCGYRTGPLGFLSINDYAAPGNCGLKDIVMALKWVKRNISTFGGDPNNVTIFGSSTGGSIVNFMMLSPMATGLFHKAVIQSASVLHNWSLAKNPSQAVIELAKLLGIQKVYKEEIVEELRSISAMDITTAFQNFKIESGERADSDLIDAVFKPCIEVDLEGQPAFLTKSPLSLLKSGNFNKVPCILGSNNIEGAVLQHFTDNFYSNFEKYNENVRLLVPRELARKDKLSESIGHQLLKFYLDGEDQLTADTRTQYLQLITDYYFSYYVNKTVRLLCTAGCPVYYYILNYAGEWTVPEKLNFLNSTGHCAELPFLFRIKTPEECKGSRDSVKTRRRVIKMWTNFAKTGNPTPDEDDPLLSITWDPVENKERLNYLSIGSELTKGRNPFHERMKFWDALHKEHTFLRAFVHFNEMGYSV</sequence>
<protein>
    <submittedName>
        <fullName evidence="1">Uncharacterized protein</fullName>
    </submittedName>
</protein>
<organism evidence="1 2">
    <name type="scientific">Mythimna loreyi</name>
    <dbReference type="NCBI Taxonomy" id="667449"/>
    <lineage>
        <taxon>Eukaryota</taxon>
        <taxon>Metazoa</taxon>
        <taxon>Ecdysozoa</taxon>
        <taxon>Arthropoda</taxon>
        <taxon>Hexapoda</taxon>
        <taxon>Insecta</taxon>
        <taxon>Pterygota</taxon>
        <taxon>Neoptera</taxon>
        <taxon>Endopterygota</taxon>
        <taxon>Lepidoptera</taxon>
        <taxon>Glossata</taxon>
        <taxon>Ditrysia</taxon>
        <taxon>Noctuoidea</taxon>
        <taxon>Noctuidae</taxon>
        <taxon>Noctuinae</taxon>
        <taxon>Hadenini</taxon>
        <taxon>Mythimna</taxon>
    </lineage>
</organism>
<accession>A0ACC2QSP1</accession>
<evidence type="ECO:0000313" key="1">
    <source>
        <dbReference type="EMBL" id="KAJ8720933.1"/>
    </source>
</evidence>
<keyword evidence="2" id="KW-1185">Reference proteome</keyword>
<gene>
    <name evidence="1" type="ORF">PYW08_006398</name>
</gene>
<dbReference type="EMBL" id="CM056795">
    <property type="protein sequence ID" value="KAJ8720933.1"/>
    <property type="molecule type" value="Genomic_DNA"/>
</dbReference>
<reference evidence="1" key="1">
    <citation type="submission" date="2023-03" db="EMBL/GenBank/DDBJ databases">
        <title>Chromosome-level genomes of two armyworms, Mythimna separata and Mythimna loreyi, provide insights into the biosynthesis and reception of sex pheromones.</title>
        <authorList>
            <person name="Zhao H."/>
        </authorList>
    </citation>
    <scope>NUCLEOTIDE SEQUENCE</scope>
    <source>
        <strain evidence="1">BeijingLab</strain>
    </source>
</reference>